<dbReference type="InterPro" id="IPR050796">
    <property type="entry name" value="SCF_F-box_component"/>
</dbReference>
<dbReference type="KEGG" id="nnu:104607336"/>
<dbReference type="Pfam" id="PF12937">
    <property type="entry name" value="F-box-like"/>
    <property type="match status" value="1"/>
</dbReference>
<dbReference type="Pfam" id="PF08268">
    <property type="entry name" value="FBA_3"/>
    <property type="match status" value="1"/>
</dbReference>
<dbReference type="PROSITE" id="PS50181">
    <property type="entry name" value="FBOX"/>
    <property type="match status" value="1"/>
</dbReference>
<dbReference type="CDD" id="cd22157">
    <property type="entry name" value="F-box_AtFBW1-like"/>
    <property type="match status" value="1"/>
</dbReference>
<dbReference type="eggNOG" id="ENOG502RZNQ">
    <property type="taxonomic scope" value="Eukaryota"/>
</dbReference>
<dbReference type="PANTHER" id="PTHR31672">
    <property type="entry name" value="BNACNNG10540D PROTEIN"/>
    <property type="match status" value="1"/>
</dbReference>
<reference evidence="3" key="1">
    <citation type="submission" date="2025-08" db="UniProtKB">
        <authorList>
            <consortium name="RefSeq"/>
        </authorList>
    </citation>
    <scope>IDENTIFICATION</scope>
</reference>
<dbReference type="GeneID" id="104607336"/>
<dbReference type="InterPro" id="IPR013187">
    <property type="entry name" value="F-box-assoc_dom_typ3"/>
</dbReference>
<dbReference type="NCBIfam" id="TIGR01640">
    <property type="entry name" value="F_box_assoc_1"/>
    <property type="match status" value="1"/>
</dbReference>
<keyword evidence="2" id="KW-1185">Reference proteome</keyword>
<dbReference type="InterPro" id="IPR036047">
    <property type="entry name" value="F-box-like_dom_sf"/>
</dbReference>
<dbReference type="GO" id="GO:0031146">
    <property type="term" value="P:SCF-dependent proteasomal ubiquitin-dependent protein catabolic process"/>
    <property type="evidence" value="ECO:0000318"/>
    <property type="project" value="GO_Central"/>
</dbReference>
<dbReference type="OrthoDB" id="5319261at2759"/>
<dbReference type="RefSeq" id="XP_010271262.1">
    <property type="nucleotide sequence ID" value="XM_010272960.1"/>
</dbReference>
<name>A0A1U8ATA4_NELNU</name>
<dbReference type="PANTHER" id="PTHR31672:SF13">
    <property type="entry name" value="F-BOX PROTEIN CPR30-LIKE"/>
    <property type="match status" value="1"/>
</dbReference>
<protein>
    <submittedName>
        <fullName evidence="3">F-box protein At2g02030</fullName>
    </submittedName>
</protein>
<evidence type="ECO:0000313" key="2">
    <source>
        <dbReference type="Proteomes" id="UP000189703"/>
    </source>
</evidence>
<sequence length="398" mass="45819">MRGLKEADNNGSKTAVHHLPPEIIWEILSRLPVESIFRCKLVCKSWCRLILDPYFNEMQLIQANARPKHIILYEKYTLKSSIFLLDQRMDEWKDREFPVEFMRQYTDNEFIISGCCNGLLCILPLCSLETTYIYNPITKLCVSLPLPDLDSNSAIDDTLPPKIGFGVDSTTKKYKVLRVQYLGEDIIQDTYQFRSEIITLGESLWRELETPTNIGHGCWMEEMFFLDGSLYWISQIRPSSSRFSITVFDIGHEKFRTIKFPPSVPLPSFHKKLNLMEIDGSMALVECERTTIRLWRIVRDGVHSGDPEGSRGRRELSKGIVLPSSWEEIENLPCDVLETRLFSYVVKSHGSENTPVPLRDFDPHHDIEQVLGTGSSRAYVTSREKENVNAKGKSFHFG</sequence>
<dbReference type="Proteomes" id="UP000189703">
    <property type="component" value="Unplaced"/>
</dbReference>
<dbReference type="Gene3D" id="1.20.1280.50">
    <property type="match status" value="1"/>
</dbReference>
<feature type="domain" description="F-box" evidence="1">
    <location>
        <begin position="13"/>
        <end position="58"/>
    </location>
</feature>
<dbReference type="SUPFAM" id="SSF81383">
    <property type="entry name" value="F-box domain"/>
    <property type="match status" value="1"/>
</dbReference>
<dbReference type="FunCoup" id="A0A1U8ATA4">
    <property type="interactions" value="127"/>
</dbReference>
<organism evidence="2 3">
    <name type="scientific">Nelumbo nucifera</name>
    <name type="common">Sacred lotus</name>
    <dbReference type="NCBI Taxonomy" id="4432"/>
    <lineage>
        <taxon>Eukaryota</taxon>
        <taxon>Viridiplantae</taxon>
        <taxon>Streptophyta</taxon>
        <taxon>Embryophyta</taxon>
        <taxon>Tracheophyta</taxon>
        <taxon>Spermatophyta</taxon>
        <taxon>Magnoliopsida</taxon>
        <taxon>Proteales</taxon>
        <taxon>Nelumbonaceae</taxon>
        <taxon>Nelumbo</taxon>
    </lineage>
</organism>
<dbReference type="OMA" id="VECERTT"/>
<dbReference type="SMART" id="SM00256">
    <property type="entry name" value="FBOX"/>
    <property type="match status" value="1"/>
</dbReference>
<proteinExistence type="predicted"/>
<dbReference type="InterPro" id="IPR001810">
    <property type="entry name" value="F-box_dom"/>
</dbReference>
<evidence type="ECO:0000313" key="3">
    <source>
        <dbReference type="RefSeq" id="XP_010271262.1"/>
    </source>
</evidence>
<dbReference type="InParanoid" id="A0A1U8ATA4"/>
<gene>
    <name evidence="3" type="primary">LOC104607336</name>
</gene>
<evidence type="ECO:0000259" key="1">
    <source>
        <dbReference type="PROSITE" id="PS50181"/>
    </source>
</evidence>
<dbReference type="GO" id="GO:0004842">
    <property type="term" value="F:ubiquitin-protein transferase activity"/>
    <property type="evidence" value="ECO:0000318"/>
    <property type="project" value="GO_Central"/>
</dbReference>
<dbReference type="InterPro" id="IPR017451">
    <property type="entry name" value="F-box-assoc_interact_dom"/>
</dbReference>
<accession>A0A1U8ATA4</accession>
<dbReference type="AlphaFoldDB" id="A0A1U8ATA4"/>